<proteinExistence type="predicted"/>
<dbReference type="Gene3D" id="3.80.10.10">
    <property type="entry name" value="Ribonuclease Inhibitor"/>
    <property type="match status" value="1"/>
</dbReference>
<dbReference type="InterPro" id="IPR032675">
    <property type="entry name" value="LRR_dom_sf"/>
</dbReference>
<accession>A0ABN9PB63</accession>
<dbReference type="PROSITE" id="PS51996">
    <property type="entry name" value="TR_MART"/>
    <property type="match status" value="1"/>
</dbReference>
<comment type="caution">
    <text evidence="2">The sequence shown here is derived from an EMBL/GenBank/DDBJ whole genome shotgun (WGS) entry which is preliminary data.</text>
</comment>
<protein>
    <recommendedName>
        <fullName evidence="1">ADP ribosyltransferase domain-containing protein</fullName>
    </recommendedName>
</protein>
<dbReference type="Pfam" id="PF03496">
    <property type="entry name" value="ADPrib_exo_Tox"/>
    <property type="match status" value="1"/>
</dbReference>
<organism evidence="2 3">
    <name type="scientific">Prorocentrum cordatum</name>
    <dbReference type="NCBI Taxonomy" id="2364126"/>
    <lineage>
        <taxon>Eukaryota</taxon>
        <taxon>Sar</taxon>
        <taxon>Alveolata</taxon>
        <taxon>Dinophyceae</taxon>
        <taxon>Prorocentrales</taxon>
        <taxon>Prorocentraceae</taxon>
        <taxon>Prorocentrum</taxon>
    </lineage>
</organism>
<evidence type="ECO:0000313" key="3">
    <source>
        <dbReference type="Proteomes" id="UP001189429"/>
    </source>
</evidence>
<keyword evidence="3" id="KW-1185">Reference proteome</keyword>
<dbReference type="SUPFAM" id="SSF56399">
    <property type="entry name" value="ADP-ribosylation"/>
    <property type="match status" value="1"/>
</dbReference>
<name>A0ABN9PB63_9DINO</name>
<dbReference type="Gene3D" id="3.90.176.10">
    <property type="entry name" value="Toxin ADP-ribosyltransferase, Chain A, domain 1"/>
    <property type="match status" value="1"/>
</dbReference>
<sequence length="574" mass="60944">ASKVSKAVTVYRGTSGGRLPNQFWVKDDTTGVKGGVEYGFLSTTVDRQVARQYSGGAAGTILEIQTGMIDKGADLSWISQYPHEAELCFPPLTNMEVLGTKVDGSALVVSIRLNLNLTCPTIDDVIGKRKKMVVGMCENLKQECYHYLNSDLWAVVLEVNGAFFRCLAGAEDAQRPERAAEAADALERVRAERARRSEHDAASKAERAAWEAFVRLSPGFFAAAAGEVLARAAQATEEEGRLIHRAVEGAFPARLEEVLAHPADRFNEDDFFKERVAEALAVKESLRLALGDALALAAEALERAAQRSQTSMKETAHLARTAAAHRACSMAAALRRAEHVTAYIPVSHGDTDLRRRGLAAKVGLEARPGGLFATNGGLLAERGLPAGPWRLARAVPAGAIGDPEALGGPVSTEGELFYRLEALQEAALVLERPRSEDEARAALEALLFLEEGGAARSEDPAWRRALEHAAWRLAQVSPFGGSWTLSDRGLGQGAADGALVRALPELAGLKELKLSGNPGLGSAGCVALVGAAAALPALEVLTLKGCGAGAARAETGRELARALAGFPRLRTQMP</sequence>
<feature type="domain" description="ADP ribosyltransferase" evidence="1">
    <location>
        <begin position="2"/>
        <end position="97"/>
    </location>
</feature>
<reference evidence="2" key="1">
    <citation type="submission" date="2023-10" db="EMBL/GenBank/DDBJ databases">
        <authorList>
            <person name="Chen Y."/>
            <person name="Shah S."/>
            <person name="Dougan E. K."/>
            <person name="Thang M."/>
            <person name="Chan C."/>
        </authorList>
    </citation>
    <scope>NUCLEOTIDE SEQUENCE [LARGE SCALE GENOMIC DNA]</scope>
</reference>
<evidence type="ECO:0000259" key="1">
    <source>
        <dbReference type="Pfam" id="PF03496"/>
    </source>
</evidence>
<dbReference type="EMBL" id="CAUYUJ010000348">
    <property type="protein sequence ID" value="CAK0790070.1"/>
    <property type="molecule type" value="Genomic_DNA"/>
</dbReference>
<dbReference type="InterPro" id="IPR003540">
    <property type="entry name" value="ADP-ribosyltransferase"/>
</dbReference>
<gene>
    <name evidence="2" type="ORF">PCOR1329_LOCUS1439</name>
</gene>
<evidence type="ECO:0000313" key="2">
    <source>
        <dbReference type="EMBL" id="CAK0790070.1"/>
    </source>
</evidence>
<dbReference type="Proteomes" id="UP001189429">
    <property type="component" value="Unassembled WGS sequence"/>
</dbReference>
<feature type="non-terminal residue" evidence="2">
    <location>
        <position position="1"/>
    </location>
</feature>
<dbReference type="SUPFAM" id="SSF52047">
    <property type="entry name" value="RNI-like"/>
    <property type="match status" value="1"/>
</dbReference>